<reference evidence="3" key="1">
    <citation type="journal article" date="2019" name="Int. J. Syst. Evol. Microbiol.">
        <title>The Global Catalogue of Microorganisms (GCM) 10K type strain sequencing project: providing services to taxonomists for standard genome sequencing and annotation.</title>
        <authorList>
            <consortium name="The Broad Institute Genomics Platform"/>
            <consortium name="The Broad Institute Genome Sequencing Center for Infectious Disease"/>
            <person name="Wu L."/>
            <person name="Ma J."/>
        </authorList>
    </citation>
    <scope>NUCLEOTIDE SEQUENCE [LARGE SCALE GENOMIC DNA]</scope>
    <source>
        <strain evidence="3">NBRC 108728</strain>
    </source>
</reference>
<keyword evidence="1" id="KW-1133">Transmembrane helix</keyword>
<keyword evidence="3" id="KW-1185">Reference proteome</keyword>
<keyword evidence="1" id="KW-0472">Membrane</keyword>
<evidence type="ECO:0000313" key="2">
    <source>
        <dbReference type="EMBL" id="BDZ50298.1"/>
    </source>
</evidence>
<proteinExistence type="predicted"/>
<gene>
    <name evidence="2" type="ORF">GCM10025867_25390</name>
</gene>
<evidence type="ECO:0000256" key="1">
    <source>
        <dbReference type="SAM" id="Phobius"/>
    </source>
</evidence>
<dbReference type="EMBL" id="AP027732">
    <property type="protein sequence ID" value="BDZ50298.1"/>
    <property type="molecule type" value="Genomic_DNA"/>
</dbReference>
<evidence type="ECO:0008006" key="4">
    <source>
        <dbReference type="Google" id="ProtNLM"/>
    </source>
</evidence>
<feature type="transmembrane region" description="Helical" evidence="1">
    <location>
        <begin position="130"/>
        <end position="151"/>
    </location>
</feature>
<accession>A0ABM8GPF8</accession>
<feature type="transmembrane region" description="Helical" evidence="1">
    <location>
        <begin position="42"/>
        <end position="67"/>
    </location>
</feature>
<name>A0ABM8GPF8_9MICO</name>
<sequence length="153" mass="16384">MIENLQHFTQAFPEWLQWLAVALVAMIPFVESYTGTLIGVAIGLHPAVAVTAAISGNAVAMILIVLLTQRIRNRARRNAAEEPARPGRVRRMVDRFGVPGVALLGHPTQFSSAAMIGFGIPCARVITWELISMVTWGVLIAVLSGLGLSALSA</sequence>
<evidence type="ECO:0000313" key="3">
    <source>
        <dbReference type="Proteomes" id="UP001321486"/>
    </source>
</evidence>
<organism evidence="2 3">
    <name type="scientific">Frondihabitans sucicola</name>
    <dbReference type="NCBI Taxonomy" id="1268041"/>
    <lineage>
        <taxon>Bacteria</taxon>
        <taxon>Bacillati</taxon>
        <taxon>Actinomycetota</taxon>
        <taxon>Actinomycetes</taxon>
        <taxon>Micrococcales</taxon>
        <taxon>Microbacteriaceae</taxon>
        <taxon>Frondihabitans</taxon>
    </lineage>
</organism>
<protein>
    <recommendedName>
        <fullName evidence="4">Small multi-drug export protein</fullName>
    </recommendedName>
</protein>
<feature type="transmembrane region" description="Helical" evidence="1">
    <location>
        <begin position="96"/>
        <end position="118"/>
    </location>
</feature>
<keyword evidence="1" id="KW-0812">Transmembrane</keyword>
<dbReference type="Proteomes" id="UP001321486">
    <property type="component" value="Chromosome"/>
</dbReference>
<dbReference type="RefSeq" id="WP_286343351.1">
    <property type="nucleotide sequence ID" value="NZ_AP027732.1"/>
</dbReference>